<dbReference type="GO" id="GO:0016763">
    <property type="term" value="F:pentosyltransferase activity"/>
    <property type="evidence" value="ECO:0007669"/>
    <property type="project" value="TreeGrafter"/>
</dbReference>
<dbReference type="OrthoDB" id="5318634at2"/>
<feature type="transmembrane region" description="Helical" evidence="8">
    <location>
        <begin position="217"/>
        <end position="239"/>
    </location>
</feature>
<name>A0A433JUV0_9MICO</name>
<evidence type="ECO:0000256" key="1">
    <source>
        <dbReference type="ARBA" id="ARBA00004651"/>
    </source>
</evidence>
<keyword evidence="7 8" id="KW-0472">Membrane</keyword>
<keyword evidence="5 8" id="KW-0812">Transmembrane</keyword>
<dbReference type="AlphaFoldDB" id="A0A433JUV0"/>
<dbReference type="Proteomes" id="UP000274909">
    <property type="component" value="Unassembled WGS sequence"/>
</dbReference>
<feature type="transmembrane region" description="Helical" evidence="8">
    <location>
        <begin position="295"/>
        <end position="318"/>
    </location>
</feature>
<evidence type="ECO:0000256" key="2">
    <source>
        <dbReference type="ARBA" id="ARBA00022475"/>
    </source>
</evidence>
<feature type="transmembrane region" description="Helical" evidence="8">
    <location>
        <begin position="155"/>
        <end position="172"/>
    </location>
</feature>
<keyword evidence="6 8" id="KW-1133">Transmembrane helix</keyword>
<evidence type="ECO:0000256" key="7">
    <source>
        <dbReference type="ARBA" id="ARBA00023136"/>
    </source>
</evidence>
<sequence>MTAPATATATDVGTARDDVDVMLPPARRLDAVLMGFIGAVIAGFGFWIPNFWTDEEATINAIDRPIDGLFRMVTTQVDAVHAVYYVLMEPWSIVLAIDPALIRLSSVVLIGFAVAGTVVLGQRLAGRWAGVFAGLVLALLPAVTDMAIEARSYPWSVAVAVWLTIVLVHALHDGRKRWWIGYALVASLLIALFLNSIVVLAAHGITVLLYRRGLRTVVSFIAAGAVGALLASPVVLLSVSQRSQVGWIQDPGWHTIRQVVVEQWFRDAVGFAVVAWLVVTVVIVVGLTRVTRLRPLLVVTVPWLIVPSTLLVGASFAFPLYTPRYLATGTPALALLIGTGISLIPWRAVRVAAVVGLAALTAGTYVGQRQPLRYSTEWREAATILEERYQPGDALLFNDEAYGPSQWTRGTLTIYGDRLSEYDDIALLESHLTNGRLRDDLVDPATLDARLAEADGVWIVWPESLGWDDSPIETALVNAGLQQTDTVTLEHTVLRYFDR</sequence>
<feature type="transmembrane region" description="Helical" evidence="8">
    <location>
        <begin position="324"/>
        <end position="344"/>
    </location>
</feature>
<feature type="transmembrane region" description="Helical" evidence="8">
    <location>
        <begin position="125"/>
        <end position="143"/>
    </location>
</feature>
<evidence type="ECO:0000313" key="9">
    <source>
        <dbReference type="EMBL" id="RUR01921.1"/>
    </source>
</evidence>
<feature type="transmembrane region" description="Helical" evidence="8">
    <location>
        <begin position="268"/>
        <end position="288"/>
    </location>
</feature>
<evidence type="ECO:0000256" key="8">
    <source>
        <dbReference type="SAM" id="Phobius"/>
    </source>
</evidence>
<proteinExistence type="predicted"/>
<protein>
    <recommendedName>
        <fullName evidence="11">Glycosyltransferase RgtA/B/C/D-like domain-containing protein</fullName>
    </recommendedName>
</protein>
<keyword evidence="2" id="KW-1003">Cell membrane</keyword>
<reference evidence="9 10" key="1">
    <citation type="submission" date="2018-12" db="EMBL/GenBank/DDBJ databases">
        <authorList>
            <person name="Li F."/>
        </authorList>
    </citation>
    <scope>NUCLEOTIDE SEQUENCE [LARGE SCALE GENOMIC DNA]</scope>
    <source>
        <strain evidence="9 10">EGI 6500705</strain>
    </source>
</reference>
<dbReference type="EMBL" id="RZGZ01000002">
    <property type="protein sequence ID" value="RUR01921.1"/>
    <property type="molecule type" value="Genomic_DNA"/>
</dbReference>
<evidence type="ECO:0000313" key="10">
    <source>
        <dbReference type="Proteomes" id="UP000274909"/>
    </source>
</evidence>
<evidence type="ECO:0000256" key="3">
    <source>
        <dbReference type="ARBA" id="ARBA00022676"/>
    </source>
</evidence>
<keyword evidence="3" id="KW-0328">Glycosyltransferase</keyword>
<gene>
    <name evidence="9" type="ORF">ELQ94_10800</name>
</gene>
<feature type="transmembrane region" description="Helical" evidence="8">
    <location>
        <begin position="178"/>
        <end position="210"/>
    </location>
</feature>
<organism evidence="9 10">
    <name type="scientific">Labedella endophytica</name>
    <dbReference type="NCBI Taxonomy" id="1523160"/>
    <lineage>
        <taxon>Bacteria</taxon>
        <taxon>Bacillati</taxon>
        <taxon>Actinomycetota</taxon>
        <taxon>Actinomycetes</taxon>
        <taxon>Micrococcales</taxon>
        <taxon>Microbacteriaceae</taxon>
        <taxon>Labedella</taxon>
    </lineage>
</organism>
<dbReference type="PANTHER" id="PTHR33908">
    <property type="entry name" value="MANNOSYLTRANSFERASE YKCB-RELATED"/>
    <property type="match status" value="1"/>
</dbReference>
<dbReference type="InterPro" id="IPR050297">
    <property type="entry name" value="LipidA_mod_glycosyltrf_83"/>
</dbReference>
<feature type="transmembrane region" description="Helical" evidence="8">
    <location>
        <begin position="31"/>
        <end position="48"/>
    </location>
</feature>
<keyword evidence="10" id="KW-1185">Reference proteome</keyword>
<dbReference type="RefSeq" id="WP_127049937.1">
    <property type="nucleotide sequence ID" value="NZ_RZGZ01000002.1"/>
</dbReference>
<evidence type="ECO:0000256" key="6">
    <source>
        <dbReference type="ARBA" id="ARBA00022989"/>
    </source>
</evidence>
<evidence type="ECO:0008006" key="11">
    <source>
        <dbReference type="Google" id="ProtNLM"/>
    </source>
</evidence>
<accession>A0A433JUV0</accession>
<comment type="subcellular location">
    <subcellularLocation>
        <location evidence="1">Cell membrane</location>
        <topology evidence="1">Multi-pass membrane protein</topology>
    </subcellularLocation>
</comment>
<dbReference type="GO" id="GO:0010041">
    <property type="term" value="P:response to iron(III) ion"/>
    <property type="evidence" value="ECO:0007669"/>
    <property type="project" value="TreeGrafter"/>
</dbReference>
<feature type="transmembrane region" description="Helical" evidence="8">
    <location>
        <begin position="351"/>
        <end position="367"/>
    </location>
</feature>
<evidence type="ECO:0000256" key="5">
    <source>
        <dbReference type="ARBA" id="ARBA00022692"/>
    </source>
</evidence>
<feature type="transmembrane region" description="Helical" evidence="8">
    <location>
        <begin position="100"/>
        <end position="119"/>
    </location>
</feature>
<dbReference type="GO" id="GO:0005886">
    <property type="term" value="C:plasma membrane"/>
    <property type="evidence" value="ECO:0007669"/>
    <property type="project" value="UniProtKB-SubCell"/>
</dbReference>
<comment type="caution">
    <text evidence="9">The sequence shown here is derived from an EMBL/GenBank/DDBJ whole genome shotgun (WGS) entry which is preliminary data.</text>
</comment>
<keyword evidence="4" id="KW-0808">Transferase</keyword>
<evidence type="ECO:0000256" key="4">
    <source>
        <dbReference type="ARBA" id="ARBA00022679"/>
    </source>
</evidence>
<dbReference type="GO" id="GO:0009103">
    <property type="term" value="P:lipopolysaccharide biosynthetic process"/>
    <property type="evidence" value="ECO:0007669"/>
    <property type="project" value="UniProtKB-ARBA"/>
</dbReference>
<dbReference type="PANTHER" id="PTHR33908:SF3">
    <property type="entry name" value="UNDECAPRENYL PHOSPHATE-ALPHA-4-AMINO-4-DEOXY-L-ARABINOSE ARABINOSYL TRANSFERASE"/>
    <property type="match status" value="1"/>
</dbReference>